<feature type="compositionally biased region" description="Basic and acidic residues" evidence="6">
    <location>
        <begin position="196"/>
        <end position="221"/>
    </location>
</feature>
<proteinExistence type="inferred from homology"/>
<keyword evidence="8" id="KW-1185">Reference proteome</keyword>
<dbReference type="OrthoDB" id="5578174at2759"/>
<dbReference type="GO" id="GO:0005739">
    <property type="term" value="C:mitochondrion"/>
    <property type="evidence" value="ECO:0007669"/>
    <property type="project" value="UniProtKB-SubCell"/>
</dbReference>
<feature type="compositionally biased region" description="Basic and acidic residues" evidence="6">
    <location>
        <begin position="55"/>
        <end position="69"/>
    </location>
</feature>
<evidence type="ECO:0000256" key="3">
    <source>
        <dbReference type="ARBA" id="ARBA00010895"/>
    </source>
</evidence>
<evidence type="ECO:0000256" key="2">
    <source>
        <dbReference type="ARBA" id="ARBA00004173"/>
    </source>
</evidence>
<feature type="compositionally biased region" description="Polar residues" evidence="6">
    <location>
        <begin position="43"/>
        <end position="53"/>
    </location>
</feature>
<dbReference type="InterPro" id="IPR010487">
    <property type="entry name" value="NGRN/Rrg9"/>
</dbReference>
<evidence type="ECO:0000313" key="7">
    <source>
        <dbReference type="EMBL" id="KAF2089855.1"/>
    </source>
</evidence>
<dbReference type="PANTHER" id="PTHR13475">
    <property type="entry name" value="NEUGRIN"/>
    <property type="match status" value="1"/>
</dbReference>
<reference evidence="7" key="1">
    <citation type="journal article" date="2020" name="Stud. Mycol.">
        <title>101 Dothideomycetes genomes: a test case for predicting lifestyles and emergence of pathogens.</title>
        <authorList>
            <person name="Haridas S."/>
            <person name="Albert R."/>
            <person name="Binder M."/>
            <person name="Bloem J."/>
            <person name="Labutti K."/>
            <person name="Salamov A."/>
            <person name="Andreopoulos B."/>
            <person name="Baker S."/>
            <person name="Barry K."/>
            <person name="Bills G."/>
            <person name="Bluhm B."/>
            <person name="Cannon C."/>
            <person name="Castanera R."/>
            <person name="Culley D."/>
            <person name="Daum C."/>
            <person name="Ezra D."/>
            <person name="Gonzalez J."/>
            <person name="Henrissat B."/>
            <person name="Kuo A."/>
            <person name="Liang C."/>
            <person name="Lipzen A."/>
            <person name="Lutzoni F."/>
            <person name="Magnuson J."/>
            <person name="Mondo S."/>
            <person name="Nolan M."/>
            <person name="Ohm R."/>
            <person name="Pangilinan J."/>
            <person name="Park H.-J."/>
            <person name="Ramirez L."/>
            <person name="Alfaro M."/>
            <person name="Sun H."/>
            <person name="Tritt A."/>
            <person name="Yoshinaga Y."/>
            <person name="Zwiers L.-H."/>
            <person name="Turgeon B."/>
            <person name="Goodwin S."/>
            <person name="Spatafora J."/>
            <person name="Crous P."/>
            <person name="Grigoriev I."/>
        </authorList>
    </citation>
    <scope>NUCLEOTIDE SEQUENCE</scope>
    <source>
        <strain evidence="7">CBS 121410</strain>
    </source>
</reference>
<dbReference type="PANTHER" id="PTHR13475:SF3">
    <property type="entry name" value="NEUGRIN"/>
    <property type="match status" value="1"/>
</dbReference>
<comment type="function">
    <text evidence="1">Required for respiratory activity and maintenance and expression of the mitochondrial genome.</text>
</comment>
<comment type="subcellular location">
    <subcellularLocation>
        <location evidence="2">Mitochondrion</location>
    </subcellularLocation>
</comment>
<dbReference type="GO" id="GO:0005634">
    <property type="term" value="C:nucleus"/>
    <property type="evidence" value="ECO:0007669"/>
    <property type="project" value="TreeGrafter"/>
</dbReference>
<keyword evidence="5" id="KW-0809">Transit peptide</keyword>
<evidence type="ECO:0000256" key="4">
    <source>
        <dbReference type="ARBA" id="ARBA00013566"/>
    </source>
</evidence>
<accession>A0A9P4HVE8</accession>
<sequence length="232" mass="26380">MDTWSARPNTSKENDATKASSPKKTEKTDGAKPSPSEKEHASRSISLKSTVSNLEKAEEASKSHEDKEPWQIQKAALKAKFGDQGWSPKRRLSPDALEGIRTLHKSNPEVYTTPALAQEFKVSPEAIRRILRSKWRPTEEEDEDRARRWQKRGEQIWNNMAQMGVRPPKKWRDMGAGRVEGGRSVVAPYKKGGQRLGKDDLRWGPGGFREDMVFKPKAPREEGEEEYGDRIL</sequence>
<evidence type="ECO:0000256" key="6">
    <source>
        <dbReference type="SAM" id="MobiDB-lite"/>
    </source>
</evidence>
<dbReference type="AlphaFoldDB" id="A0A9P4HVE8"/>
<dbReference type="Proteomes" id="UP000799776">
    <property type="component" value="Unassembled WGS sequence"/>
</dbReference>
<feature type="compositionally biased region" description="Acidic residues" evidence="6">
    <location>
        <begin position="222"/>
        <end position="232"/>
    </location>
</feature>
<evidence type="ECO:0000256" key="5">
    <source>
        <dbReference type="ARBA" id="ARBA00022946"/>
    </source>
</evidence>
<dbReference type="EMBL" id="ML978713">
    <property type="protein sequence ID" value="KAF2089855.1"/>
    <property type="molecule type" value="Genomic_DNA"/>
</dbReference>
<gene>
    <name evidence="7" type="ORF">K490DRAFT_35284</name>
</gene>
<feature type="region of interest" description="Disordered" evidence="6">
    <location>
        <begin position="1"/>
        <end position="93"/>
    </location>
</feature>
<feature type="region of interest" description="Disordered" evidence="6">
    <location>
        <begin position="153"/>
        <end position="232"/>
    </location>
</feature>
<protein>
    <recommendedName>
        <fullName evidence="4">Required for respiratory growth protein 9, mitochondrial</fullName>
    </recommendedName>
</protein>
<comment type="similarity">
    <text evidence="3">Belongs to the RRG9 family.</text>
</comment>
<evidence type="ECO:0000313" key="8">
    <source>
        <dbReference type="Proteomes" id="UP000799776"/>
    </source>
</evidence>
<comment type="caution">
    <text evidence="7">The sequence shown here is derived from an EMBL/GenBank/DDBJ whole genome shotgun (WGS) entry which is preliminary data.</text>
</comment>
<organism evidence="7 8">
    <name type="scientific">Saccharata proteae CBS 121410</name>
    <dbReference type="NCBI Taxonomy" id="1314787"/>
    <lineage>
        <taxon>Eukaryota</taxon>
        <taxon>Fungi</taxon>
        <taxon>Dikarya</taxon>
        <taxon>Ascomycota</taxon>
        <taxon>Pezizomycotina</taxon>
        <taxon>Dothideomycetes</taxon>
        <taxon>Dothideomycetes incertae sedis</taxon>
        <taxon>Botryosphaeriales</taxon>
        <taxon>Saccharataceae</taxon>
        <taxon>Saccharata</taxon>
    </lineage>
</organism>
<feature type="compositionally biased region" description="Basic and acidic residues" evidence="6">
    <location>
        <begin position="23"/>
        <end position="42"/>
    </location>
</feature>
<dbReference type="Pfam" id="PF06413">
    <property type="entry name" value="Neugrin"/>
    <property type="match status" value="1"/>
</dbReference>
<name>A0A9P4HVE8_9PEZI</name>
<evidence type="ECO:0000256" key="1">
    <source>
        <dbReference type="ARBA" id="ARBA00003548"/>
    </source>
</evidence>